<protein>
    <recommendedName>
        <fullName evidence="3">ParE toxin of type II toxin-antitoxin system, parDE</fullName>
    </recommendedName>
</protein>
<keyword evidence="2" id="KW-1185">Reference proteome</keyword>
<evidence type="ECO:0000313" key="1">
    <source>
        <dbReference type="EMBL" id="SDF16516.1"/>
    </source>
</evidence>
<organism evidence="1 2">
    <name type="scientific">Pricia antarctica</name>
    <dbReference type="NCBI Taxonomy" id="641691"/>
    <lineage>
        <taxon>Bacteria</taxon>
        <taxon>Pseudomonadati</taxon>
        <taxon>Bacteroidota</taxon>
        <taxon>Flavobacteriia</taxon>
        <taxon>Flavobacteriales</taxon>
        <taxon>Flavobacteriaceae</taxon>
        <taxon>Pricia</taxon>
    </lineage>
</organism>
<sequence length="72" mass="8716">MVDGIIDHTIGLEKQPDIGEREKLLLDRPQKFRYLVFKSYKIIYWINEPKNWIDIAHVFDTRQDPFKIRQGE</sequence>
<reference evidence="1 2" key="1">
    <citation type="submission" date="2016-10" db="EMBL/GenBank/DDBJ databases">
        <authorList>
            <person name="de Groot N.N."/>
        </authorList>
    </citation>
    <scope>NUCLEOTIDE SEQUENCE [LARGE SCALE GENOMIC DNA]</scope>
    <source>
        <strain evidence="1 2">DSM 23421</strain>
    </source>
</reference>
<dbReference type="Proteomes" id="UP000199109">
    <property type="component" value="Unassembled WGS sequence"/>
</dbReference>
<dbReference type="InterPro" id="IPR035093">
    <property type="entry name" value="RelE/ParE_toxin_dom_sf"/>
</dbReference>
<proteinExistence type="predicted"/>
<accession>A0A1G7IVA4</accession>
<dbReference type="Gene3D" id="3.30.2310.20">
    <property type="entry name" value="RelE-like"/>
    <property type="match status" value="1"/>
</dbReference>
<dbReference type="EMBL" id="FNAO01000014">
    <property type="protein sequence ID" value="SDF16516.1"/>
    <property type="molecule type" value="Genomic_DNA"/>
</dbReference>
<dbReference type="STRING" id="641691.SAMN05421636_11442"/>
<name>A0A1G7IVA4_9FLAO</name>
<dbReference type="AlphaFoldDB" id="A0A1G7IVA4"/>
<gene>
    <name evidence="1" type="ORF">SAMN05421636_11442</name>
</gene>
<evidence type="ECO:0008006" key="3">
    <source>
        <dbReference type="Google" id="ProtNLM"/>
    </source>
</evidence>
<evidence type="ECO:0000313" key="2">
    <source>
        <dbReference type="Proteomes" id="UP000199109"/>
    </source>
</evidence>